<gene>
    <name evidence="1" type="ORF">EYF80_034836</name>
</gene>
<protein>
    <submittedName>
        <fullName evidence="1">Uncharacterized protein</fullName>
    </submittedName>
</protein>
<evidence type="ECO:0000313" key="2">
    <source>
        <dbReference type="Proteomes" id="UP000314294"/>
    </source>
</evidence>
<dbReference type="AlphaFoldDB" id="A0A4Z2GMX2"/>
<sequence length="86" mass="9618">MRILFHRTEPALTMADGLVCLSLSLRISFSMHSLMASLHARWQISVRSAPEKPLVIFANSVTLLMGLLRRLAFRMLILLFSSGSGM</sequence>
<comment type="caution">
    <text evidence="1">The sequence shown here is derived from an EMBL/GenBank/DDBJ whole genome shotgun (WGS) entry which is preliminary data.</text>
</comment>
<proteinExistence type="predicted"/>
<dbReference type="Proteomes" id="UP000314294">
    <property type="component" value="Unassembled WGS sequence"/>
</dbReference>
<keyword evidence="2" id="KW-1185">Reference proteome</keyword>
<evidence type="ECO:0000313" key="1">
    <source>
        <dbReference type="EMBL" id="TNN54968.1"/>
    </source>
</evidence>
<accession>A0A4Z2GMX2</accession>
<name>A0A4Z2GMX2_9TELE</name>
<organism evidence="1 2">
    <name type="scientific">Liparis tanakae</name>
    <name type="common">Tanaka's snailfish</name>
    <dbReference type="NCBI Taxonomy" id="230148"/>
    <lineage>
        <taxon>Eukaryota</taxon>
        <taxon>Metazoa</taxon>
        <taxon>Chordata</taxon>
        <taxon>Craniata</taxon>
        <taxon>Vertebrata</taxon>
        <taxon>Euteleostomi</taxon>
        <taxon>Actinopterygii</taxon>
        <taxon>Neopterygii</taxon>
        <taxon>Teleostei</taxon>
        <taxon>Neoteleostei</taxon>
        <taxon>Acanthomorphata</taxon>
        <taxon>Eupercaria</taxon>
        <taxon>Perciformes</taxon>
        <taxon>Cottioidei</taxon>
        <taxon>Cottales</taxon>
        <taxon>Liparidae</taxon>
        <taxon>Liparis</taxon>
    </lineage>
</organism>
<dbReference type="EMBL" id="SRLO01000470">
    <property type="protein sequence ID" value="TNN54968.1"/>
    <property type="molecule type" value="Genomic_DNA"/>
</dbReference>
<reference evidence="1 2" key="1">
    <citation type="submission" date="2019-03" db="EMBL/GenBank/DDBJ databases">
        <title>First draft genome of Liparis tanakae, snailfish: a comprehensive survey of snailfish specific genes.</title>
        <authorList>
            <person name="Kim W."/>
            <person name="Song I."/>
            <person name="Jeong J.-H."/>
            <person name="Kim D."/>
            <person name="Kim S."/>
            <person name="Ryu S."/>
            <person name="Song J.Y."/>
            <person name="Lee S.K."/>
        </authorList>
    </citation>
    <scope>NUCLEOTIDE SEQUENCE [LARGE SCALE GENOMIC DNA]</scope>
    <source>
        <tissue evidence="1">Muscle</tissue>
    </source>
</reference>